<evidence type="ECO:0000313" key="2">
    <source>
        <dbReference type="Proteomes" id="UP001212499"/>
    </source>
</evidence>
<dbReference type="Proteomes" id="UP001212499">
    <property type="component" value="Unassembled WGS sequence"/>
</dbReference>
<dbReference type="Gene3D" id="1.20.1220.20">
    <property type="entry name" value="Uncharcterised protein PF01724"/>
    <property type="match status" value="1"/>
</dbReference>
<accession>A0ABT5AUN3</accession>
<dbReference type="RefSeq" id="WP_271734291.1">
    <property type="nucleotide sequence ID" value="NZ_JANQDP010000186.1"/>
</dbReference>
<sequence length="150" mass="17425">MSLEAEYDLDFYAWINKNVELLRRGCLSEIDAEHIAQELESMGKRDRRQLRSRLQVLIMHLLKWQYQPDKQSQSWLATIDHQRDQIEALLLDSPSLRSDLETALVIVYPKSVRDAHRETSLPETVFPLSCPFALEEILAPDFLPGSECEN</sequence>
<name>A0ABT5AUN3_9CYAN</name>
<reference evidence="1 2" key="1">
    <citation type="submission" date="2023-01" db="EMBL/GenBank/DDBJ databases">
        <title>Genomes from the Australian National Cyanobacteria Reference Collection.</title>
        <authorList>
            <person name="Willis A."/>
            <person name="Lee E.M.F."/>
        </authorList>
    </citation>
    <scope>NUCLEOTIDE SEQUENCE [LARGE SCALE GENOMIC DNA]</scope>
    <source>
        <strain evidence="1 2">CS-1033</strain>
    </source>
</reference>
<dbReference type="PANTHER" id="PTHR34235">
    <property type="entry name" value="SLR1203 PROTEIN-RELATED"/>
    <property type="match status" value="1"/>
</dbReference>
<evidence type="ECO:0000313" key="1">
    <source>
        <dbReference type="EMBL" id="MDB9541024.1"/>
    </source>
</evidence>
<gene>
    <name evidence="1" type="ORF">PN457_15400</name>
</gene>
<dbReference type="EMBL" id="JAQMUH010000178">
    <property type="protein sequence ID" value="MDB9541024.1"/>
    <property type="molecule type" value="Genomic_DNA"/>
</dbReference>
<proteinExistence type="predicted"/>
<dbReference type="Pfam" id="PF01724">
    <property type="entry name" value="DUF29"/>
    <property type="match status" value="1"/>
</dbReference>
<keyword evidence="2" id="KW-1185">Reference proteome</keyword>
<comment type="caution">
    <text evidence="1">The sequence shown here is derived from an EMBL/GenBank/DDBJ whole genome shotgun (WGS) entry which is preliminary data.</text>
</comment>
<dbReference type="InterPro" id="IPR002636">
    <property type="entry name" value="DUF29"/>
</dbReference>
<organism evidence="1 2">
    <name type="scientific">Anabaenopsis arnoldii</name>
    <dbReference type="NCBI Taxonomy" id="2152938"/>
    <lineage>
        <taxon>Bacteria</taxon>
        <taxon>Bacillati</taxon>
        <taxon>Cyanobacteriota</taxon>
        <taxon>Cyanophyceae</taxon>
        <taxon>Nostocales</taxon>
        <taxon>Nodulariaceae</taxon>
        <taxon>Anabaenopsis</taxon>
    </lineage>
</organism>
<protein>
    <submittedName>
        <fullName evidence="1">DUF29 domain-containing protein</fullName>
    </submittedName>
</protein>